<name>A0ABR7CM05_9BACT</name>
<proteinExistence type="predicted"/>
<accession>A0ABR7CM05</accession>
<gene>
    <name evidence="1" type="ORF">H8S08_06555</name>
</gene>
<dbReference type="EMBL" id="JACOOK010000003">
    <property type="protein sequence ID" value="MBC5616679.1"/>
    <property type="molecule type" value="Genomic_DNA"/>
</dbReference>
<comment type="caution">
    <text evidence="1">The sequence shown here is derived from an EMBL/GenBank/DDBJ whole genome shotgun (WGS) entry which is preliminary data.</text>
</comment>
<evidence type="ECO:0000313" key="2">
    <source>
        <dbReference type="Proteomes" id="UP000636891"/>
    </source>
</evidence>
<reference evidence="1 2" key="1">
    <citation type="submission" date="2020-08" db="EMBL/GenBank/DDBJ databases">
        <title>Genome public.</title>
        <authorList>
            <person name="Liu C."/>
            <person name="Sun Q."/>
        </authorList>
    </citation>
    <scope>NUCLEOTIDE SEQUENCE [LARGE SCALE GENOMIC DNA]</scope>
    <source>
        <strain evidence="1 2">New-7</strain>
    </source>
</reference>
<dbReference type="Proteomes" id="UP000636891">
    <property type="component" value="Unassembled WGS sequence"/>
</dbReference>
<sequence length="143" mass="16800">MPRNQLSALIRKTAEKLGYHFYEGFEYRMNECALKFPAVWLSPPKTSRVEGRRERKITYRVVLQLMQCNRKFDESAKNRVWDGLERDALRLTDRLTPQQNVFCTENISMAPAEFTLTRQGELSLRVEFDVRTDDCQTSTDESL</sequence>
<protein>
    <submittedName>
        <fullName evidence="1">Uncharacterized protein</fullName>
    </submittedName>
</protein>
<organism evidence="1 2">
    <name type="scientific">Alistipes hominis</name>
    <dbReference type="NCBI Taxonomy" id="2763015"/>
    <lineage>
        <taxon>Bacteria</taxon>
        <taxon>Pseudomonadati</taxon>
        <taxon>Bacteroidota</taxon>
        <taxon>Bacteroidia</taxon>
        <taxon>Bacteroidales</taxon>
        <taxon>Rikenellaceae</taxon>
        <taxon>Alistipes</taxon>
    </lineage>
</organism>
<keyword evidence="2" id="KW-1185">Reference proteome</keyword>
<dbReference type="RefSeq" id="WP_055205245.1">
    <property type="nucleotide sequence ID" value="NZ_JACOOK010000003.1"/>
</dbReference>
<evidence type="ECO:0000313" key="1">
    <source>
        <dbReference type="EMBL" id="MBC5616679.1"/>
    </source>
</evidence>